<dbReference type="PANTHER" id="PTHR21310:SF37">
    <property type="entry name" value="AMINOGLYCOSIDE PHOSPHOTRANSFERASE DOMAIN-CONTAINING PROTEIN"/>
    <property type="match status" value="1"/>
</dbReference>
<dbReference type="EMBL" id="JAVFKD010000002">
    <property type="protein sequence ID" value="KAK5997542.1"/>
    <property type="molecule type" value="Genomic_DNA"/>
</dbReference>
<dbReference type="Proteomes" id="UP001338125">
    <property type="component" value="Unassembled WGS sequence"/>
</dbReference>
<organism evidence="2 3">
    <name type="scientific">Cladobotryum mycophilum</name>
    <dbReference type="NCBI Taxonomy" id="491253"/>
    <lineage>
        <taxon>Eukaryota</taxon>
        <taxon>Fungi</taxon>
        <taxon>Dikarya</taxon>
        <taxon>Ascomycota</taxon>
        <taxon>Pezizomycotina</taxon>
        <taxon>Sordariomycetes</taxon>
        <taxon>Hypocreomycetidae</taxon>
        <taxon>Hypocreales</taxon>
        <taxon>Hypocreaceae</taxon>
        <taxon>Cladobotryum</taxon>
    </lineage>
</organism>
<dbReference type="SUPFAM" id="SSF56112">
    <property type="entry name" value="Protein kinase-like (PK-like)"/>
    <property type="match status" value="1"/>
</dbReference>
<proteinExistence type="predicted"/>
<accession>A0ABR0SZF8</accession>
<dbReference type="InterPro" id="IPR051678">
    <property type="entry name" value="AGP_Transferase"/>
</dbReference>
<keyword evidence="3" id="KW-1185">Reference proteome</keyword>
<evidence type="ECO:0000313" key="3">
    <source>
        <dbReference type="Proteomes" id="UP001338125"/>
    </source>
</evidence>
<evidence type="ECO:0000256" key="1">
    <source>
        <dbReference type="SAM" id="MobiDB-lite"/>
    </source>
</evidence>
<reference evidence="2 3" key="1">
    <citation type="submission" date="2024-01" db="EMBL/GenBank/DDBJ databases">
        <title>Complete genome of Cladobotryum mycophilum ATHUM6906.</title>
        <authorList>
            <person name="Christinaki A.C."/>
            <person name="Myridakis A.I."/>
            <person name="Kouvelis V.N."/>
        </authorList>
    </citation>
    <scope>NUCLEOTIDE SEQUENCE [LARGE SCALE GENOMIC DNA]</scope>
    <source>
        <strain evidence="2 3">ATHUM6906</strain>
    </source>
</reference>
<name>A0ABR0SZF8_9HYPO</name>
<sequence length="194" mass="22171">MDLISLLIPTAWSTIIHARHDKLTRSITAESRPDDSDEESTNSSDTDNMKQEFVNSIDIEAVRAIASRNNHGKSCTVTEPLFGSFNVCFVIKFDSEDTTWVISIPSVPAVHDAWDKLRSEVVIMEYIREKTTIRIPKIYKYGRNKTLTTTGSEIPFLILDYVPGRLLSMHALKYGEEIWRKRFFVELIGVFAQL</sequence>
<dbReference type="InterPro" id="IPR011009">
    <property type="entry name" value="Kinase-like_dom_sf"/>
</dbReference>
<feature type="region of interest" description="Disordered" evidence="1">
    <location>
        <begin position="27"/>
        <end position="49"/>
    </location>
</feature>
<comment type="caution">
    <text evidence="2">The sequence shown here is derived from an EMBL/GenBank/DDBJ whole genome shotgun (WGS) entry which is preliminary data.</text>
</comment>
<evidence type="ECO:0008006" key="4">
    <source>
        <dbReference type="Google" id="ProtNLM"/>
    </source>
</evidence>
<evidence type="ECO:0000313" key="2">
    <source>
        <dbReference type="EMBL" id="KAK5997542.1"/>
    </source>
</evidence>
<dbReference type="PANTHER" id="PTHR21310">
    <property type="entry name" value="AMINOGLYCOSIDE PHOSPHOTRANSFERASE-RELATED-RELATED"/>
    <property type="match status" value="1"/>
</dbReference>
<gene>
    <name evidence="2" type="ORF">PT974_02905</name>
</gene>
<protein>
    <recommendedName>
        <fullName evidence="4">Aminoglycoside phosphotransferase domain-containing protein</fullName>
    </recommendedName>
</protein>